<organism evidence="1 2">
    <name type="scientific">Gynuella sunshinyii YC6258</name>
    <dbReference type="NCBI Taxonomy" id="1445510"/>
    <lineage>
        <taxon>Bacteria</taxon>
        <taxon>Pseudomonadati</taxon>
        <taxon>Pseudomonadota</taxon>
        <taxon>Gammaproteobacteria</taxon>
        <taxon>Oceanospirillales</taxon>
        <taxon>Saccharospirillaceae</taxon>
        <taxon>Gynuella</taxon>
    </lineage>
</organism>
<name>A0A0C5VLB8_9GAMM</name>
<gene>
    <name evidence="1" type="ORF">YC6258_03466</name>
</gene>
<evidence type="ECO:0000313" key="2">
    <source>
        <dbReference type="Proteomes" id="UP000032266"/>
    </source>
</evidence>
<reference evidence="1 2" key="1">
    <citation type="submission" date="2014-01" db="EMBL/GenBank/DDBJ databases">
        <title>Full genme sequencing of cellulolytic bacterium Gynuella sunshinyii YC6258T gen. nov., sp. nov.</title>
        <authorList>
            <person name="Khan H."/>
            <person name="Chung E.J."/>
            <person name="Chung Y.R."/>
        </authorList>
    </citation>
    <scope>NUCLEOTIDE SEQUENCE [LARGE SCALE GENOMIC DNA]</scope>
    <source>
        <strain evidence="1 2">YC6258</strain>
    </source>
</reference>
<keyword evidence="2" id="KW-1185">Reference proteome</keyword>
<dbReference type="KEGG" id="gsn:YC6258_03466"/>
<evidence type="ECO:0000313" key="1">
    <source>
        <dbReference type="EMBL" id="AJQ95502.1"/>
    </source>
</evidence>
<proteinExistence type="predicted"/>
<protein>
    <submittedName>
        <fullName evidence="1">Uncharacterized protein</fullName>
    </submittedName>
</protein>
<dbReference type="AlphaFoldDB" id="A0A0C5VLB8"/>
<dbReference type="Proteomes" id="UP000032266">
    <property type="component" value="Chromosome"/>
</dbReference>
<sequence length="41" mass="4948">MLIRYYLTEQKNRMNQVYYRTKLYTSCSKANKNIVLADLEA</sequence>
<accession>A0A0C5VLB8</accession>
<dbReference type="HOGENOM" id="CLU_3270790_0_0_6"/>
<dbReference type="EMBL" id="CP007142">
    <property type="protein sequence ID" value="AJQ95502.1"/>
    <property type="molecule type" value="Genomic_DNA"/>
</dbReference>